<dbReference type="PANTHER" id="PTHR34368">
    <property type="entry name" value="OS01G0962200 PROTEIN"/>
    <property type="match status" value="1"/>
</dbReference>
<feature type="transmembrane region" description="Helical" evidence="1">
    <location>
        <begin position="50"/>
        <end position="69"/>
    </location>
</feature>
<proteinExistence type="predicted"/>
<keyword evidence="1" id="KW-1133">Transmembrane helix</keyword>
<gene>
    <name evidence="2" type="ORF">IPN75_18200</name>
</gene>
<sequence length="258" mass="28817">MNTRTRWIVALTLLAIAAAFLLPAMRQPVEYHDFADHRHAFGIDNFLDVVSSNFAFLIAGVMGLLIVIGGRARFEFASERWPFVVFFLGVLLTALGSGYYHLAPDNETLFWDRLPMTIAFMGLVSSQIVDRINVRAGLMLLLPMLLLGVASVVYWRTTERMGAGNVLPYGILQGYSVIVLLLLARLNPSRYTRGGDIYWVFGWYVLAKLLETFDHEVLAISQFVSGHTLKHLAAAAAAFVVCYMLVNRNLKEVSVSAR</sequence>
<protein>
    <submittedName>
        <fullName evidence="2">Alkaline phytoceramidase</fullName>
    </submittedName>
</protein>
<evidence type="ECO:0000313" key="3">
    <source>
        <dbReference type="Proteomes" id="UP000808146"/>
    </source>
</evidence>
<feature type="transmembrane region" description="Helical" evidence="1">
    <location>
        <begin position="136"/>
        <end position="155"/>
    </location>
</feature>
<dbReference type="AlphaFoldDB" id="A0A9D7QK97"/>
<keyword evidence="1" id="KW-0812">Transmembrane</keyword>
<accession>A0A9D7QK97</accession>
<evidence type="ECO:0000256" key="1">
    <source>
        <dbReference type="SAM" id="Phobius"/>
    </source>
</evidence>
<feature type="transmembrane region" description="Helical" evidence="1">
    <location>
        <begin position="81"/>
        <end position="102"/>
    </location>
</feature>
<dbReference type="Proteomes" id="UP000808146">
    <property type="component" value="Unassembled WGS sequence"/>
</dbReference>
<dbReference type="EMBL" id="JADKBR010000023">
    <property type="protein sequence ID" value="MBK8892159.1"/>
    <property type="molecule type" value="Genomic_DNA"/>
</dbReference>
<reference evidence="2" key="1">
    <citation type="submission" date="2020-10" db="EMBL/GenBank/DDBJ databases">
        <title>Connecting structure to function with the recovery of over 1000 high-quality activated sludge metagenome-assembled genomes encoding full-length rRNA genes using long-read sequencing.</title>
        <authorList>
            <person name="Singleton C.M."/>
            <person name="Petriglieri F."/>
            <person name="Kristensen J.M."/>
            <person name="Kirkegaard R.H."/>
            <person name="Michaelsen T.Y."/>
            <person name="Andersen M.H."/>
            <person name="Karst S.M."/>
            <person name="Dueholm M.S."/>
            <person name="Nielsen P.H."/>
            <person name="Albertsen M."/>
        </authorList>
    </citation>
    <scope>NUCLEOTIDE SEQUENCE</scope>
    <source>
        <strain evidence="2">OdNE_18-Q3-R46-58_BAT3C.305</strain>
    </source>
</reference>
<name>A0A9D7QK97_9RHOO</name>
<evidence type="ECO:0000313" key="2">
    <source>
        <dbReference type="EMBL" id="MBK8892159.1"/>
    </source>
</evidence>
<dbReference type="PANTHER" id="PTHR34368:SF1">
    <property type="entry name" value="OS01G0962200 PROTEIN"/>
    <property type="match status" value="1"/>
</dbReference>
<feature type="transmembrane region" description="Helical" evidence="1">
    <location>
        <begin position="167"/>
        <end position="184"/>
    </location>
</feature>
<comment type="caution">
    <text evidence="2">The sequence shown here is derived from an EMBL/GenBank/DDBJ whole genome shotgun (WGS) entry which is preliminary data.</text>
</comment>
<keyword evidence="1" id="KW-0472">Membrane</keyword>
<feature type="transmembrane region" description="Helical" evidence="1">
    <location>
        <begin position="228"/>
        <end position="246"/>
    </location>
</feature>
<organism evidence="2 3">
    <name type="scientific">Candidatus Dechloromonas phosphorivorans</name>
    <dbReference type="NCBI Taxonomy" id="2899244"/>
    <lineage>
        <taxon>Bacteria</taxon>
        <taxon>Pseudomonadati</taxon>
        <taxon>Pseudomonadota</taxon>
        <taxon>Betaproteobacteria</taxon>
        <taxon>Rhodocyclales</taxon>
        <taxon>Azonexaceae</taxon>
        <taxon>Dechloromonas</taxon>
    </lineage>
</organism>